<feature type="domain" description="Nudix hydrolase" evidence="3">
    <location>
        <begin position="5"/>
        <end position="142"/>
    </location>
</feature>
<evidence type="ECO:0000256" key="1">
    <source>
        <dbReference type="ARBA" id="ARBA00001946"/>
    </source>
</evidence>
<gene>
    <name evidence="4" type="ORF">ENR15_20590</name>
</gene>
<name>A0A7C3VJK6_9CYAN</name>
<dbReference type="PANTHER" id="PTHR43046">
    <property type="entry name" value="GDP-MANNOSE MANNOSYL HYDROLASE"/>
    <property type="match status" value="1"/>
</dbReference>
<comment type="cofactor">
    <cofactor evidence="1">
        <name>Mg(2+)</name>
        <dbReference type="ChEBI" id="CHEBI:18420"/>
    </cofactor>
</comment>
<evidence type="ECO:0000256" key="2">
    <source>
        <dbReference type="ARBA" id="ARBA00022801"/>
    </source>
</evidence>
<proteinExistence type="predicted"/>
<dbReference type="PROSITE" id="PS51462">
    <property type="entry name" value="NUDIX"/>
    <property type="match status" value="1"/>
</dbReference>
<protein>
    <submittedName>
        <fullName evidence="4">NUDIX domain-containing protein</fullName>
    </submittedName>
</protein>
<sequence length="142" mass="16304">MAKDGKIRVVALGLIRRDDRLFVSQGYDPVTNQTFYRFLGGGVEFGEGSQDALKREFQEEIQADLTDIRYLGCLENVFAYKGKQGHEVIQLYQCGFANPAFYQIDELTFIEKKRKKKALWVDIARFKSGELLLLPTSSSEYF</sequence>
<dbReference type="SUPFAM" id="SSF55811">
    <property type="entry name" value="Nudix"/>
    <property type="match status" value="1"/>
</dbReference>
<dbReference type="InterPro" id="IPR000086">
    <property type="entry name" value="NUDIX_hydrolase_dom"/>
</dbReference>
<organism evidence="4">
    <name type="scientific">Planktothricoides sp. SpSt-374</name>
    <dbReference type="NCBI Taxonomy" id="2282167"/>
    <lineage>
        <taxon>Bacteria</taxon>
        <taxon>Bacillati</taxon>
        <taxon>Cyanobacteriota</taxon>
        <taxon>Cyanophyceae</taxon>
        <taxon>Oscillatoriophycideae</taxon>
        <taxon>Oscillatoriales</taxon>
        <taxon>Oscillatoriaceae</taxon>
        <taxon>Planktothricoides</taxon>
    </lineage>
</organism>
<dbReference type="EMBL" id="DSPX01000203">
    <property type="protein sequence ID" value="HGG02972.1"/>
    <property type="molecule type" value="Genomic_DNA"/>
</dbReference>
<comment type="caution">
    <text evidence="4">The sequence shown here is derived from an EMBL/GenBank/DDBJ whole genome shotgun (WGS) entry which is preliminary data.</text>
</comment>
<evidence type="ECO:0000259" key="3">
    <source>
        <dbReference type="PROSITE" id="PS51462"/>
    </source>
</evidence>
<dbReference type="AlphaFoldDB" id="A0A7C3VJK6"/>
<dbReference type="Pfam" id="PF00293">
    <property type="entry name" value="NUDIX"/>
    <property type="match status" value="1"/>
</dbReference>
<dbReference type="PANTHER" id="PTHR43046:SF14">
    <property type="entry name" value="MUTT_NUDIX FAMILY PROTEIN"/>
    <property type="match status" value="1"/>
</dbReference>
<dbReference type="GO" id="GO:0016787">
    <property type="term" value="F:hydrolase activity"/>
    <property type="evidence" value="ECO:0007669"/>
    <property type="project" value="UniProtKB-KW"/>
</dbReference>
<dbReference type="CDD" id="cd04688">
    <property type="entry name" value="NUDIX_Hydrolase"/>
    <property type="match status" value="1"/>
</dbReference>
<dbReference type="InterPro" id="IPR015797">
    <property type="entry name" value="NUDIX_hydrolase-like_dom_sf"/>
</dbReference>
<reference evidence="4" key="1">
    <citation type="journal article" date="2020" name="mSystems">
        <title>Genome- and Community-Level Interaction Insights into Carbon Utilization and Element Cycling Functions of Hydrothermarchaeota in Hydrothermal Sediment.</title>
        <authorList>
            <person name="Zhou Z."/>
            <person name="Liu Y."/>
            <person name="Xu W."/>
            <person name="Pan J."/>
            <person name="Luo Z.H."/>
            <person name="Li M."/>
        </authorList>
    </citation>
    <scope>NUCLEOTIDE SEQUENCE [LARGE SCALE GENOMIC DNA]</scope>
    <source>
        <strain evidence="4">SpSt-374</strain>
    </source>
</reference>
<accession>A0A7C3VJK6</accession>
<keyword evidence="2" id="KW-0378">Hydrolase</keyword>
<evidence type="ECO:0000313" key="4">
    <source>
        <dbReference type="EMBL" id="HGG02972.1"/>
    </source>
</evidence>
<dbReference type="Gene3D" id="3.90.79.10">
    <property type="entry name" value="Nucleoside Triphosphate Pyrophosphohydrolase"/>
    <property type="match status" value="1"/>
</dbReference>